<dbReference type="EMBL" id="FSRQ01000003">
    <property type="protein sequence ID" value="SIO28578.1"/>
    <property type="molecule type" value="Genomic_DNA"/>
</dbReference>
<keyword evidence="9" id="KW-1185">Reference proteome</keyword>
<dbReference type="AlphaFoldDB" id="A0A1N6I968"/>
<evidence type="ECO:0000256" key="2">
    <source>
        <dbReference type="ARBA" id="ARBA00022679"/>
    </source>
</evidence>
<dbReference type="GO" id="GO:0016746">
    <property type="term" value="F:acyltransferase activity"/>
    <property type="evidence" value="ECO:0007669"/>
    <property type="project" value="UniProtKB-KW"/>
</dbReference>
<dbReference type="OrthoDB" id="708224at2"/>
<dbReference type="CDD" id="cd03360">
    <property type="entry name" value="LbH_AT_putative"/>
    <property type="match status" value="1"/>
</dbReference>
<protein>
    <submittedName>
        <fullName evidence="8">Sugar O-acyltransferase, sialic acid O-acetyltransferase NeuD family</fullName>
    </submittedName>
</protein>
<feature type="active site" description="Proton acceptor" evidence="5">
    <location>
        <position position="137"/>
    </location>
</feature>
<dbReference type="InterPro" id="IPR020019">
    <property type="entry name" value="AcTrfase_PglD-like"/>
</dbReference>
<dbReference type="PANTHER" id="PTHR43300">
    <property type="entry name" value="ACETYLTRANSFERASE"/>
    <property type="match status" value="1"/>
</dbReference>
<comment type="similarity">
    <text evidence="1">Belongs to the transferase hexapeptide repeat family.</text>
</comment>
<dbReference type="InterPro" id="IPR050179">
    <property type="entry name" value="Trans_hexapeptide_repeat"/>
</dbReference>
<dbReference type="NCBIfam" id="TIGR03570">
    <property type="entry name" value="NeuD_NnaD"/>
    <property type="match status" value="1"/>
</dbReference>
<dbReference type="InterPro" id="IPR001451">
    <property type="entry name" value="Hexapep"/>
</dbReference>
<sequence>MLIIGAKGFAKEVLEVCHQTKQLDGLVFYDDVNNDVLGLLYDTFPIIKSMEEAQNYIENTDNRFNIGIGGPHLREMLYNKFLNVGGVFVSLIAESSVIGHYANSIGIGCNIMQKVVITNNVTIGKGVIINQMASIGHDVVIGDFVEVCPNVSISGNCTIGEKTFIGTNAVVLPKVSIGKNVIIGAGSVVTKDIPDNCTAVGIPAKIIKQS</sequence>
<dbReference type="SUPFAM" id="SSF51161">
    <property type="entry name" value="Trimeric LpxA-like enzymes"/>
    <property type="match status" value="1"/>
</dbReference>
<evidence type="ECO:0000256" key="3">
    <source>
        <dbReference type="ARBA" id="ARBA00022737"/>
    </source>
</evidence>
<dbReference type="Gene3D" id="3.40.50.20">
    <property type="match status" value="1"/>
</dbReference>
<dbReference type="InterPro" id="IPR018357">
    <property type="entry name" value="Hexapep_transf_CS"/>
</dbReference>
<accession>A0A1N6I968</accession>
<dbReference type="Gene3D" id="2.160.10.10">
    <property type="entry name" value="Hexapeptide repeat proteins"/>
    <property type="match status" value="1"/>
</dbReference>
<proteinExistence type="inferred from homology"/>
<evidence type="ECO:0000256" key="4">
    <source>
        <dbReference type="ARBA" id="ARBA00023315"/>
    </source>
</evidence>
<dbReference type="STRING" id="59733.SAMN05421769_3169"/>
<name>A0A1N6I968_9FLAO</name>
<evidence type="ECO:0000259" key="7">
    <source>
        <dbReference type="Pfam" id="PF17836"/>
    </source>
</evidence>
<keyword evidence="4 8" id="KW-0012">Acyltransferase</keyword>
<dbReference type="Proteomes" id="UP000184782">
    <property type="component" value="Unassembled WGS sequence"/>
</dbReference>
<gene>
    <name evidence="8" type="ORF">SAMN05421769_3169</name>
</gene>
<dbReference type="InterPro" id="IPR011004">
    <property type="entry name" value="Trimer_LpxA-like_sf"/>
</dbReference>
<feature type="domain" description="PglD N-terminal" evidence="7">
    <location>
        <begin position="2"/>
        <end position="81"/>
    </location>
</feature>
<evidence type="ECO:0000313" key="8">
    <source>
        <dbReference type="EMBL" id="SIO28578.1"/>
    </source>
</evidence>
<feature type="site" description="Increases basicity of active site His" evidence="5">
    <location>
        <position position="138"/>
    </location>
</feature>
<evidence type="ECO:0000256" key="6">
    <source>
        <dbReference type="PIRSR" id="PIRSR620019-2"/>
    </source>
</evidence>
<feature type="binding site" evidence="6">
    <location>
        <position position="69"/>
    </location>
    <ligand>
        <name>substrate</name>
    </ligand>
</feature>
<dbReference type="RefSeq" id="WP_074231413.1">
    <property type="nucleotide sequence ID" value="NZ_FSRQ01000003.1"/>
</dbReference>
<dbReference type="Pfam" id="PF00132">
    <property type="entry name" value="Hexapep"/>
    <property type="match status" value="1"/>
</dbReference>
<organism evidence="8 9">
    <name type="scientific">Chryseobacterium scophthalmum</name>
    <dbReference type="NCBI Taxonomy" id="59733"/>
    <lineage>
        <taxon>Bacteria</taxon>
        <taxon>Pseudomonadati</taxon>
        <taxon>Bacteroidota</taxon>
        <taxon>Flavobacteriia</taxon>
        <taxon>Flavobacteriales</taxon>
        <taxon>Weeksellaceae</taxon>
        <taxon>Chryseobacterium group</taxon>
        <taxon>Chryseobacterium</taxon>
    </lineage>
</organism>
<evidence type="ECO:0000256" key="5">
    <source>
        <dbReference type="PIRSR" id="PIRSR620019-1"/>
    </source>
</evidence>
<keyword evidence="2 8" id="KW-0808">Transferase</keyword>
<dbReference type="Pfam" id="PF17836">
    <property type="entry name" value="PglD_N"/>
    <property type="match status" value="1"/>
</dbReference>
<keyword evidence="3" id="KW-0677">Repeat</keyword>
<reference evidence="9" key="1">
    <citation type="submission" date="2016-12" db="EMBL/GenBank/DDBJ databases">
        <authorList>
            <person name="Varghese N."/>
            <person name="Submissions S."/>
        </authorList>
    </citation>
    <scope>NUCLEOTIDE SEQUENCE [LARGE SCALE GENOMIC DNA]</scope>
    <source>
        <strain evidence="9">DSM 16779</strain>
    </source>
</reference>
<evidence type="ECO:0000256" key="1">
    <source>
        <dbReference type="ARBA" id="ARBA00007274"/>
    </source>
</evidence>
<dbReference type="PROSITE" id="PS00101">
    <property type="entry name" value="HEXAPEP_TRANSFERASES"/>
    <property type="match status" value="2"/>
</dbReference>
<evidence type="ECO:0000313" key="9">
    <source>
        <dbReference type="Proteomes" id="UP000184782"/>
    </source>
</evidence>
<dbReference type="InterPro" id="IPR041561">
    <property type="entry name" value="PglD_N"/>
</dbReference>